<dbReference type="SMART" id="SM00220">
    <property type="entry name" value="S_TKc"/>
    <property type="match status" value="1"/>
</dbReference>
<dbReference type="GO" id="GO:0005524">
    <property type="term" value="F:ATP binding"/>
    <property type="evidence" value="ECO:0007669"/>
    <property type="project" value="UniProtKB-UniRule"/>
</dbReference>
<evidence type="ECO:0000313" key="18">
    <source>
        <dbReference type="Proteomes" id="UP001152795"/>
    </source>
</evidence>
<comment type="catalytic activity">
    <reaction evidence="13">
        <text>L-threonyl-[protein] + ATP = O-phospho-L-threonyl-[protein] + ADP + H(+)</text>
        <dbReference type="Rhea" id="RHEA:46608"/>
        <dbReference type="Rhea" id="RHEA-COMP:11060"/>
        <dbReference type="Rhea" id="RHEA-COMP:11605"/>
        <dbReference type="ChEBI" id="CHEBI:15378"/>
        <dbReference type="ChEBI" id="CHEBI:30013"/>
        <dbReference type="ChEBI" id="CHEBI:30616"/>
        <dbReference type="ChEBI" id="CHEBI:61977"/>
        <dbReference type="ChEBI" id="CHEBI:456216"/>
        <dbReference type="EC" id="2.7.11.22"/>
    </reaction>
</comment>
<evidence type="ECO:0000256" key="6">
    <source>
        <dbReference type="ARBA" id="ARBA00022553"/>
    </source>
</evidence>
<evidence type="ECO:0000256" key="11">
    <source>
        <dbReference type="ARBA" id="ARBA00022840"/>
    </source>
</evidence>
<dbReference type="OrthoDB" id="1732493at2759"/>
<dbReference type="GO" id="GO:0030332">
    <property type="term" value="F:cyclin binding"/>
    <property type="evidence" value="ECO:0007669"/>
    <property type="project" value="TreeGrafter"/>
</dbReference>
<evidence type="ECO:0000256" key="10">
    <source>
        <dbReference type="ARBA" id="ARBA00022777"/>
    </source>
</evidence>
<dbReference type="GO" id="GO:0010389">
    <property type="term" value="P:regulation of G2/M transition of mitotic cell cycle"/>
    <property type="evidence" value="ECO:0007669"/>
    <property type="project" value="TreeGrafter"/>
</dbReference>
<keyword evidence="8" id="KW-0808">Transferase</keyword>
<evidence type="ECO:0000256" key="8">
    <source>
        <dbReference type="ARBA" id="ARBA00022679"/>
    </source>
</evidence>
<dbReference type="InterPro" id="IPR000719">
    <property type="entry name" value="Prot_kinase_dom"/>
</dbReference>
<dbReference type="CDD" id="cd07838">
    <property type="entry name" value="STKc_CDK4_6_like"/>
    <property type="match status" value="1"/>
</dbReference>
<dbReference type="FunFam" id="3.30.200.20:FF:000124">
    <property type="entry name" value="Cyclin-dependent kinase 4"/>
    <property type="match status" value="1"/>
</dbReference>
<evidence type="ECO:0000256" key="5">
    <source>
        <dbReference type="ARBA" id="ARBA00022527"/>
    </source>
</evidence>
<feature type="domain" description="Protein kinase" evidence="16">
    <location>
        <begin position="11"/>
        <end position="301"/>
    </location>
</feature>
<comment type="catalytic activity">
    <reaction evidence="14">
        <text>L-seryl-[protein] + ATP = O-phospho-L-seryl-[protein] + ADP + H(+)</text>
        <dbReference type="Rhea" id="RHEA:17989"/>
        <dbReference type="Rhea" id="RHEA-COMP:9863"/>
        <dbReference type="Rhea" id="RHEA-COMP:11604"/>
        <dbReference type="ChEBI" id="CHEBI:15378"/>
        <dbReference type="ChEBI" id="CHEBI:29999"/>
        <dbReference type="ChEBI" id="CHEBI:30616"/>
        <dbReference type="ChEBI" id="CHEBI:83421"/>
        <dbReference type="ChEBI" id="CHEBI:456216"/>
        <dbReference type="EC" id="2.7.11.22"/>
    </reaction>
</comment>
<reference evidence="17" key="1">
    <citation type="submission" date="2020-04" db="EMBL/GenBank/DDBJ databases">
        <authorList>
            <person name="Alioto T."/>
            <person name="Alioto T."/>
            <person name="Gomez Garrido J."/>
        </authorList>
    </citation>
    <scope>NUCLEOTIDE SEQUENCE</scope>
    <source>
        <strain evidence="17">A484AB</strain>
    </source>
</reference>
<dbReference type="InterPro" id="IPR050108">
    <property type="entry name" value="CDK"/>
</dbReference>
<dbReference type="SUPFAM" id="SSF56112">
    <property type="entry name" value="Protein kinase-like (PK-like)"/>
    <property type="match status" value="1"/>
</dbReference>
<dbReference type="PANTHER" id="PTHR24056">
    <property type="entry name" value="CELL DIVISION PROTEIN KINASE"/>
    <property type="match status" value="1"/>
</dbReference>
<keyword evidence="10 17" id="KW-0418">Kinase</keyword>
<dbReference type="PROSITE" id="PS00108">
    <property type="entry name" value="PROTEIN_KINASE_ST"/>
    <property type="match status" value="1"/>
</dbReference>
<evidence type="ECO:0000256" key="2">
    <source>
        <dbReference type="ARBA" id="ARBA00006485"/>
    </source>
</evidence>
<dbReference type="Gene3D" id="3.30.200.20">
    <property type="entry name" value="Phosphorylase Kinase, domain 1"/>
    <property type="match status" value="1"/>
</dbReference>
<evidence type="ECO:0000256" key="4">
    <source>
        <dbReference type="ARBA" id="ARBA00022490"/>
    </source>
</evidence>
<evidence type="ECO:0000313" key="17">
    <source>
        <dbReference type="EMBL" id="CAB4012966.1"/>
    </source>
</evidence>
<protein>
    <recommendedName>
        <fullName evidence="3">cyclin-dependent kinase</fullName>
        <ecNumber evidence="3">2.7.11.22</ecNumber>
    </recommendedName>
</protein>
<dbReference type="GO" id="GO:0000082">
    <property type="term" value="P:G1/S transition of mitotic cell cycle"/>
    <property type="evidence" value="ECO:0007669"/>
    <property type="project" value="TreeGrafter"/>
</dbReference>
<organism evidence="17 18">
    <name type="scientific">Paramuricea clavata</name>
    <name type="common">Red gorgonian</name>
    <name type="synonym">Violescent sea-whip</name>
    <dbReference type="NCBI Taxonomy" id="317549"/>
    <lineage>
        <taxon>Eukaryota</taxon>
        <taxon>Metazoa</taxon>
        <taxon>Cnidaria</taxon>
        <taxon>Anthozoa</taxon>
        <taxon>Octocorallia</taxon>
        <taxon>Malacalcyonacea</taxon>
        <taxon>Plexauridae</taxon>
        <taxon>Paramuricea</taxon>
    </lineage>
</organism>
<accession>A0A7D9EN69</accession>
<dbReference type="InterPro" id="IPR017441">
    <property type="entry name" value="Protein_kinase_ATP_BS"/>
</dbReference>
<dbReference type="GO" id="GO:0005737">
    <property type="term" value="C:cytoplasm"/>
    <property type="evidence" value="ECO:0007669"/>
    <property type="project" value="UniProtKB-SubCell"/>
</dbReference>
<dbReference type="PROSITE" id="PS00107">
    <property type="entry name" value="PROTEIN_KINASE_ATP"/>
    <property type="match status" value="1"/>
</dbReference>
<dbReference type="InterPro" id="IPR011009">
    <property type="entry name" value="Kinase-like_dom_sf"/>
</dbReference>
<dbReference type="Pfam" id="PF00069">
    <property type="entry name" value="Pkinase"/>
    <property type="match status" value="1"/>
</dbReference>
<comment type="caution">
    <text evidence="17">The sequence shown here is derived from an EMBL/GenBank/DDBJ whole genome shotgun (WGS) entry which is preliminary data.</text>
</comment>
<evidence type="ECO:0000256" key="15">
    <source>
        <dbReference type="RuleBase" id="RU000304"/>
    </source>
</evidence>
<evidence type="ECO:0000256" key="13">
    <source>
        <dbReference type="ARBA" id="ARBA00047811"/>
    </source>
</evidence>
<dbReference type="EMBL" id="CACRXK020007698">
    <property type="protein sequence ID" value="CAB4012966.1"/>
    <property type="molecule type" value="Genomic_DNA"/>
</dbReference>
<dbReference type="GO" id="GO:0000307">
    <property type="term" value="C:cyclin-dependent protein kinase holoenzyme complex"/>
    <property type="evidence" value="ECO:0007669"/>
    <property type="project" value="TreeGrafter"/>
</dbReference>
<proteinExistence type="inferred from homology"/>
<evidence type="ECO:0000256" key="9">
    <source>
        <dbReference type="ARBA" id="ARBA00022741"/>
    </source>
</evidence>
<evidence type="ECO:0000259" key="16">
    <source>
        <dbReference type="PROSITE" id="PS50011"/>
    </source>
</evidence>
<evidence type="ECO:0000256" key="12">
    <source>
        <dbReference type="ARBA" id="ARBA00023306"/>
    </source>
</evidence>
<dbReference type="GO" id="GO:0005634">
    <property type="term" value="C:nucleus"/>
    <property type="evidence" value="ECO:0007669"/>
    <property type="project" value="TreeGrafter"/>
</dbReference>
<evidence type="ECO:0000256" key="14">
    <source>
        <dbReference type="ARBA" id="ARBA00048367"/>
    </source>
</evidence>
<dbReference type="GO" id="GO:0004693">
    <property type="term" value="F:cyclin-dependent protein serine/threonine kinase activity"/>
    <property type="evidence" value="ECO:0007669"/>
    <property type="project" value="UniProtKB-EC"/>
</dbReference>
<evidence type="ECO:0000256" key="3">
    <source>
        <dbReference type="ARBA" id="ARBA00012425"/>
    </source>
</evidence>
<dbReference type="Proteomes" id="UP001152795">
    <property type="component" value="Unassembled WGS sequence"/>
</dbReference>
<dbReference type="GO" id="GO:0051301">
    <property type="term" value="P:cell division"/>
    <property type="evidence" value="ECO:0007669"/>
    <property type="project" value="UniProtKB-KW"/>
</dbReference>
<dbReference type="PROSITE" id="PS50011">
    <property type="entry name" value="PROTEIN_KINASE_DOM"/>
    <property type="match status" value="1"/>
</dbReference>
<keyword evidence="11 15" id="KW-0067">ATP-binding</keyword>
<keyword evidence="5 15" id="KW-0723">Serine/threonine-protein kinase</keyword>
<sequence length="362" mass="41561">MYKMAVQPVKYEEVGEIGTGAYGTVYKARDLLNNNRYVALKRVRITNTTEEGLPVSTLREIALLKQVNKIGHKNIVSLLDVFHTPHNALQKEIWLTLVFEHVEQDLTTYLENCPPPGLSAWTIKSIMHQMLDGIDFLHTHRVVHRDLKPQNILITNDGRVKVADFGLARIYGFSMLLTSVVVTLWYRSPEVLLRSEYATPVDMWSIGCIFAELFNRRPLFEGKNECNQLHKIFWIIGSPPEDDWPDYCSLPWGQFMGYIHVPLKRLIPELCDEGEDLLKKLIKYNPHDRIDARSALNHPYFKDFVEESEDKENCSAENVPSGYHVKEASNDMNALKDCTNDENARRLRVSNEPGCNGDPKHP</sequence>
<comment type="similarity">
    <text evidence="2">Belongs to the protein kinase superfamily. CMGC Ser/Thr protein kinase family. CDC2/CDKX subfamily.</text>
</comment>
<dbReference type="GO" id="GO:0010468">
    <property type="term" value="P:regulation of gene expression"/>
    <property type="evidence" value="ECO:0007669"/>
    <property type="project" value="TreeGrafter"/>
</dbReference>
<dbReference type="AlphaFoldDB" id="A0A7D9EN69"/>
<dbReference type="GO" id="GO:0007165">
    <property type="term" value="P:signal transduction"/>
    <property type="evidence" value="ECO:0007669"/>
    <property type="project" value="TreeGrafter"/>
</dbReference>
<keyword evidence="4" id="KW-0963">Cytoplasm</keyword>
<comment type="subcellular location">
    <subcellularLocation>
        <location evidence="1">Cytoplasm</location>
    </subcellularLocation>
</comment>
<dbReference type="FunFam" id="1.10.510.10:FF:000205">
    <property type="entry name" value="Cyclin-dependent kinase 6"/>
    <property type="match status" value="1"/>
</dbReference>
<keyword evidence="6" id="KW-0597">Phosphoprotein</keyword>
<gene>
    <name evidence="17" type="ORF">PACLA_8A025122</name>
</gene>
<dbReference type="Gene3D" id="1.10.510.10">
    <property type="entry name" value="Transferase(Phosphotransferase) domain 1"/>
    <property type="match status" value="1"/>
</dbReference>
<evidence type="ECO:0000256" key="7">
    <source>
        <dbReference type="ARBA" id="ARBA00022618"/>
    </source>
</evidence>
<keyword evidence="12" id="KW-0131">Cell cycle</keyword>
<name>A0A7D9EN69_PARCT</name>
<evidence type="ECO:0000256" key="1">
    <source>
        <dbReference type="ARBA" id="ARBA00004496"/>
    </source>
</evidence>
<keyword evidence="7" id="KW-0132">Cell division</keyword>
<keyword evidence="9 15" id="KW-0547">Nucleotide-binding</keyword>
<dbReference type="EC" id="2.7.11.22" evidence="3"/>
<dbReference type="PANTHER" id="PTHR24056:SF472">
    <property type="entry name" value="CYCLIN-DEPENDENT KINASE 4, ISOFORM A"/>
    <property type="match status" value="1"/>
</dbReference>
<keyword evidence="18" id="KW-1185">Reference proteome</keyword>
<dbReference type="InterPro" id="IPR008271">
    <property type="entry name" value="Ser/Thr_kinase_AS"/>
</dbReference>